<dbReference type="RefSeq" id="XP_002783913.1">
    <property type="nucleotide sequence ID" value="XM_002783867.1"/>
</dbReference>
<proteinExistence type="predicted"/>
<sequence length="52" mass="6052">MAKPYDKEELRQQIELRKTENLSPEKVNKMSYVVNVRCVQCAKLTGSDKPRV</sequence>
<dbReference type="GeneID" id="9046561"/>
<protein>
    <submittedName>
        <fullName evidence="1">Uncharacterized protein</fullName>
    </submittedName>
</protein>
<name>C5KII4_PERM5</name>
<keyword evidence="2" id="KW-1185">Reference proteome</keyword>
<organism evidence="2">
    <name type="scientific">Perkinsus marinus (strain ATCC 50983 / TXsc)</name>
    <dbReference type="NCBI Taxonomy" id="423536"/>
    <lineage>
        <taxon>Eukaryota</taxon>
        <taxon>Sar</taxon>
        <taxon>Alveolata</taxon>
        <taxon>Perkinsozoa</taxon>
        <taxon>Perkinsea</taxon>
        <taxon>Perkinsida</taxon>
        <taxon>Perkinsidae</taxon>
        <taxon>Perkinsus</taxon>
    </lineage>
</organism>
<evidence type="ECO:0000313" key="1">
    <source>
        <dbReference type="EMBL" id="EER15709.1"/>
    </source>
</evidence>
<evidence type="ECO:0000313" key="2">
    <source>
        <dbReference type="Proteomes" id="UP000007800"/>
    </source>
</evidence>
<gene>
    <name evidence="1" type="ORF">Pmar_PMAR005586</name>
</gene>
<dbReference type="Proteomes" id="UP000007800">
    <property type="component" value="Unassembled WGS sequence"/>
</dbReference>
<feature type="non-terminal residue" evidence="1">
    <location>
        <position position="52"/>
    </location>
</feature>
<accession>C5KII4</accession>
<dbReference type="EMBL" id="GG673241">
    <property type="protein sequence ID" value="EER15709.1"/>
    <property type="molecule type" value="Genomic_DNA"/>
</dbReference>
<dbReference type="AlphaFoldDB" id="C5KII4"/>
<dbReference type="InParanoid" id="C5KII4"/>
<reference evidence="1 2" key="1">
    <citation type="submission" date="2008-07" db="EMBL/GenBank/DDBJ databases">
        <authorList>
            <person name="El-Sayed N."/>
            <person name="Caler E."/>
            <person name="Inman J."/>
            <person name="Amedeo P."/>
            <person name="Hass B."/>
            <person name="Wortman J."/>
        </authorList>
    </citation>
    <scope>NUCLEOTIDE SEQUENCE [LARGE SCALE GENOMIC DNA]</scope>
    <source>
        <strain evidence="2">ATCC 50983 / TXsc</strain>
    </source>
</reference>